<gene>
    <name evidence="3" type="ORF">BIY37_07850</name>
</gene>
<evidence type="ECO:0000313" key="3">
    <source>
        <dbReference type="EMBL" id="OQD45548.1"/>
    </source>
</evidence>
<dbReference type="InterPro" id="IPR009362">
    <property type="entry name" value="YhcG_C"/>
</dbReference>
<accession>A0A1V6LZG3</accession>
<evidence type="ECO:0008006" key="5">
    <source>
        <dbReference type="Google" id="ProtNLM"/>
    </source>
</evidence>
<evidence type="ECO:0000259" key="1">
    <source>
        <dbReference type="Pfam" id="PF06250"/>
    </source>
</evidence>
<evidence type="ECO:0000313" key="4">
    <source>
        <dbReference type="Proteomes" id="UP000242219"/>
    </source>
</evidence>
<comment type="caution">
    <text evidence="3">The sequence shown here is derived from an EMBL/GenBank/DDBJ whole genome shotgun (WGS) entry which is preliminary data.</text>
</comment>
<dbReference type="Proteomes" id="UP000242219">
    <property type="component" value="Unassembled WGS sequence"/>
</dbReference>
<feature type="domain" description="YhcG N-terminal" evidence="2">
    <location>
        <begin position="19"/>
        <end position="121"/>
    </location>
</feature>
<dbReference type="PANTHER" id="PTHR30547:SF0">
    <property type="entry name" value="BLR8175 PROTEIN"/>
    <property type="match status" value="1"/>
</dbReference>
<keyword evidence="4" id="KW-1185">Reference proteome</keyword>
<dbReference type="InterPro" id="IPR053148">
    <property type="entry name" value="PD-DEXK-like_domain"/>
</dbReference>
<name>A0A1V6LZG3_9BACT</name>
<dbReference type="Pfam" id="PF17761">
    <property type="entry name" value="DUF1016_N"/>
    <property type="match status" value="2"/>
</dbReference>
<dbReference type="InterPro" id="IPR011856">
    <property type="entry name" value="tRNA_endonuc-like_dom_sf"/>
</dbReference>
<dbReference type="Gene3D" id="3.40.1350.10">
    <property type="match status" value="1"/>
</dbReference>
<dbReference type="GO" id="GO:0003676">
    <property type="term" value="F:nucleic acid binding"/>
    <property type="evidence" value="ECO:0007669"/>
    <property type="project" value="InterPro"/>
</dbReference>
<evidence type="ECO:0000259" key="2">
    <source>
        <dbReference type="Pfam" id="PF17761"/>
    </source>
</evidence>
<protein>
    <recommendedName>
        <fullName evidence="5">DUF1016 domain-containing protein</fullName>
    </recommendedName>
</protein>
<feature type="domain" description="YhcG N-terminal" evidence="2">
    <location>
        <begin position="136"/>
        <end position="189"/>
    </location>
</feature>
<dbReference type="EMBL" id="MJUW02000083">
    <property type="protein sequence ID" value="OQD45548.1"/>
    <property type="molecule type" value="Genomic_DNA"/>
</dbReference>
<organism evidence="3 4">
    <name type="scientific">Candidatus Brocadia sapporoensis</name>
    <dbReference type="NCBI Taxonomy" id="392547"/>
    <lineage>
        <taxon>Bacteria</taxon>
        <taxon>Pseudomonadati</taxon>
        <taxon>Planctomycetota</taxon>
        <taxon>Candidatus Brocadiia</taxon>
        <taxon>Candidatus Brocadiales</taxon>
        <taxon>Candidatus Brocadiaceae</taxon>
        <taxon>Candidatus Brocadia</taxon>
    </lineage>
</organism>
<dbReference type="PANTHER" id="PTHR30547">
    <property type="entry name" value="UNCHARACTERIZED PROTEIN YHCG-RELATED"/>
    <property type="match status" value="1"/>
</dbReference>
<reference evidence="3 4" key="1">
    <citation type="journal article" date="2016" name="Genome Announc.">
        <title>Draft Genome Sequence of the Anaerobic Ammonium-Oxidizing Bacterium 'Candidatus Brocadia sp. 40'.</title>
        <authorList>
            <person name="Ali M."/>
            <person name="Haroon M.F."/>
            <person name="Narita Y."/>
            <person name="Zhang L."/>
            <person name="Rangel Shaw D."/>
            <person name="Okabe S."/>
            <person name="Saikaly P.E."/>
        </authorList>
    </citation>
    <scope>NUCLEOTIDE SEQUENCE [LARGE SCALE GENOMIC DNA]</scope>
    <source>
        <strain evidence="3 4">40</strain>
    </source>
</reference>
<dbReference type="Pfam" id="PF06250">
    <property type="entry name" value="YhcG_C"/>
    <property type="match status" value="1"/>
</dbReference>
<dbReference type="InterPro" id="IPR041527">
    <property type="entry name" value="YhcG_N"/>
</dbReference>
<feature type="domain" description="YhcG PDDEXK nuclease" evidence="1">
    <location>
        <begin position="212"/>
        <end position="365"/>
    </location>
</feature>
<sequence>MGVKNNKTSLALYGNLLSDIKTRIRQAQVKATLSANSEMILMYWDIGRMIQERQDREGWGTAVIPRLARDIRNELPEEKGFSERNIKRMLRFYREYPNILPKMPQAVAQLQQSKNKDALKVPQAVGQLPENEHSVTVQRLVTQIPWGHNILLMERVKDLPCRFWYVKQIIQNGWSRDTLGLMIKSGAHLRQGKAVSNFSLTLPDPQSDLARQSLKDPYIFDFLTLTEPFNESEIETELIKHLEKFLLELGAGFSFVGRQYHLTISDKDFYIDLLFYHLKLRCFIVIELKKGDFKPEYAGKMNFYCSAVDDMLKHPADQPTIGLILCQTKDRVLAEYALRDMHKPIGVSEYELTRSLPENLKSSLPSIEEIEAELERTAGGGNE</sequence>
<dbReference type="AlphaFoldDB" id="A0A1V6LZG3"/>
<proteinExistence type="predicted"/>
<dbReference type="RefSeq" id="WP_070067268.1">
    <property type="nucleotide sequence ID" value="NZ_MJUW02000083.1"/>
</dbReference>